<reference evidence="10" key="1">
    <citation type="journal article" date="2019" name="Int. J. Syst. Evol. Microbiol.">
        <title>The Global Catalogue of Microorganisms (GCM) 10K type strain sequencing project: providing services to taxonomists for standard genome sequencing and annotation.</title>
        <authorList>
            <consortium name="The Broad Institute Genomics Platform"/>
            <consortium name="The Broad Institute Genome Sequencing Center for Infectious Disease"/>
            <person name="Wu L."/>
            <person name="Ma J."/>
        </authorList>
    </citation>
    <scope>NUCLEOTIDE SEQUENCE [LARGE SCALE GENOMIC DNA]</scope>
    <source>
        <strain evidence="10">JCM 17986</strain>
    </source>
</reference>
<proteinExistence type="inferred from homology"/>
<dbReference type="Proteomes" id="UP001500466">
    <property type="component" value="Unassembled WGS sequence"/>
</dbReference>
<feature type="transmembrane region" description="Helical" evidence="7">
    <location>
        <begin position="268"/>
        <end position="286"/>
    </location>
</feature>
<evidence type="ECO:0000256" key="5">
    <source>
        <dbReference type="ARBA" id="ARBA00023136"/>
    </source>
</evidence>
<dbReference type="SUPFAM" id="SSF103481">
    <property type="entry name" value="Multidrug resistance efflux transporter EmrE"/>
    <property type="match status" value="2"/>
</dbReference>
<dbReference type="Pfam" id="PF00892">
    <property type="entry name" value="EamA"/>
    <property type="match status" value="2"/>
</dbReference>
<feature type="transmembrane region" description="Helical" evidence="7">
    <location>
        <begin position="238"/>
        <end position="256"/>
    </location>
</feature>
<dbReference type="PANTHER" id="PTHR32322">
    <property type="entry name" value="INNER MEMBRANE TRANSPORTER"/>
    <property type="match status" value="1"/>
</dbReference>
<evidence type="ECO:0000313" key="9">
    <source>
        <dbReference type="EMBL" id="GAA4965856.1"/>
    </source>
</evidence>
<keyword evidence="4 7" id="KW-1133">Transmembrane helix</keyword>
<sequence length="361" mass="36572">MSGQITGQTTGRMTGGRGGGKRWGSISRLVLLGAIWGSSFLWIKIALRGFSPIEVALVRVTLGALVLLAFTRARRVPLPRGIGTWGHLTAAAFFQNALPYALFAFGEQHVDSSVAGVVNATTPLWTMLLAVLVGTGTRLGAAQVFGLFLGFGGVLLILAPWQSGGAFGTGAALIVVAAFSYAVSYMYIDRFVAGRGLDPVAMCGAQLAAAAAMLAVVLPFSGVFGSSGGIAVTPRADAFAAVAVLGVLGTGVAVWLNYRLLVDDGPAVASTVTYLMPPVSVLLGALALDEPFGARMAVGIAIVLGGIALTRRRGEAAAAAGDENAASAAEAAGAAVPAPTPEAADWSEGAPVVSGVVRRHA</sequence>
<feature type="compositionally biased region" description="Low complexity" evidence="6">
    <location>
        <begin position="1"/>
        <end position="12"/>
    </location>
</feature>
<keyword evidence="5 7" id="KW-0472">Membrane</keyword>
<dbReference type="InterPro" id="IPR050638">
    <property type="entry name" value="AA-Vitamin_Transporters"/>
</dbReference>
<keyword evidence="3 7" id="KW-0812">Transmembrane</keyword>
<organism evidence="9 10">
    <name type="scientific">Yinghuangia aomiensis</name>
    <dbReference type="NCBI Taxonomy" id="676205"/>
    <lineage>
        <taxon>Bacteria</taxon>
        <taxon>Bacillati</taxon>
        <taxon>Actinomycetota</taxon>
        <taxon>Actinomycetes</taxon>
        <taxon>Kitasatosporales</taxon>
        <taxon>Streptomycetaceae</taxon>
        <taxon>Yinghuangia</taxon>
    </lineage>
</organism>
<comment type="caution">
    <text evidence="9">The sequence shown here is derived from an EMBL/GenBank/DDBJ whole genome shotgun (WGS) entry which is preliminary data.</text>
</comment>
<evidence type="ECO:0000256" key="4">
    <source>
        <dbReference type="ARBA" id="ARBA00022989"/>
    </source>
</evidence>
<evidence type="ECO:0000259" key="8">
    <source>
        <dbReference type="Pfam" id="PF00892"/>
    </source>
</evidence>
<name>A0ABP9HAU9_9ACTN</name>
<feature type="transmembrane region" description="Helical" evidence="7">
    <location>
        <begin position="200"/>
        <end position="218"/>
    </location>
</feature>
<dbReference type="InterPro" id="IPR037185">
    <property type="entry name" value="EmrE-like"/>
</dbReference>
<evidence type="ECO:0000256" key="6">
    <source>
        <dbReference type="SAM" id="MobiDB-lite"/>
    </source>
</evidence>
<evidence type="ECO:0000256" key="1">
    <source>
        <dbReference type="ARBA" id="ARBA00004141"/>
    </source>
</evidence>
<gene>
    <name evidence="9" type="ORF">GCM10023205_32870</name>
</gene>
<protein>
    <submittedName>
        <fullName evidence="9">DMT family transporter</fullName>
    </submittedName>
</protein>
<feature type="domain" description="EamA" evidence="8">
    <location>
        <begin position="169"/>
        <end position="310"/>
    </location>
</feature>
<feature type="transmembrane region" description="Helical" evidence="7">
    <location>
        <begin position="140"/>
        <end position="161"/>
    </location>
</feature>
<feature type="domain" description="EamA" evidence="8">
    <location>
        <begin position="29"/>
        <end position="158"/>
    </location>
</feature>
<dbReference type="InterPro" id="IPR000620">
    <property type="entry name" value="EamA_dom"/>
</dbReference>
<comment type="similarity">
    <text evidence="2">Belongs to the EamA transporter family.</text>
</comment>
<dbReference type="EMBL" id="BAABHS010000010">
    <property type="protein sequence ID" value="GAA4965856.1"/>
    <property type="molecule type" value="Genomic_DNA"/>
</dbReference>
<dbReference type="RefSeq" id="WP_345676223.1">
    <property type="nucleotide sequence ID" value="NZ_BAABHS010000010.1"/>
</dbReference>
<evidence type="ECO:0000256" key="3">
    <source>
        <dbReference type="ARBA" id="ARBA00022692"/>
    </source>
</evidence>
<feature type="transmembrane region" description="Helical" evidence="7">
    <location>
        <begin position="167"/>
        <end position="188"/>
    </location>
</feature>
<comment type="subcellular location">
    <subcellularLocation>
        <location evidence="1">Membrane</location>
        <topology evidence="1">Multi-pass membrane protein</topology>
    </subcellularLocation>
</comment>
<feature type="transmembrane region" description="Helical" evidence="7">
    <location>
        <begin position="53"/>
        <end position="70"/>
    </location>
</feature>
<feature type="region of interest" description="Disordered" evidence="6">
    <location>
        <begin position="1"/>
        <end position="21"/>
    </location>
</feature>
<feature type="transmembrane region" description="Helical" evidence="7">
    <location>
        <begin position="82"/>
        <end position="102"/>
    </location>
</feature>
<keyword evidence="10" id="KW-1185">Reference proteome</keyword>
<feature type="transmembrane region" description="Helical" evidence="7">
    <location>
        <begin position="292"/>
        <end position="310"/>
    </location>
</feature>
<feature type="transmembrane region" description="Helical" evidence="7">
    <location>
        <begin position="114"/>
        <end position="133"/>
    </location>
</feature>
<accession>A0ABP9HAU9</accession>
<evidence type="ECO:0000256" key="7">
    <source>
        <dbReference type="SAM" id="Phobius"/>
    </source>
</evidence>
<dbReference type="PANTHER" id="PTHR32322:SF9">
    <property type="entry name" value="AMINO-ACID METABOLITE EFFLUX PUMP-RELATED"/>
    <property type="match status" value="1"/>
</dbReference>
<evidence type="ECO:0000256" key="2">
    <source>
        <dbReference type="ARBA" id="ARBA00007362"/>
    </source>
</evidence>
<feature type="transmembrane region" description="Helical" evidence="7">
    <location>
        <begin position="29"/>
        <end position="47"/>
    </location>
</feature>
<evidence type="ECO:0000313" key="10">
    <source>
        <dbReference type="Proteomes" id="UP001500466"/>
    </source>
</evidence>